<keyword evidence="3" id="KW-1185">Reference proteome</keyword>
<accession>A0A319DVC0</accession>
<evidence type="ECO:0000313" key="2">
    <source>
        <dbReference type="EMBL" id="PYI01697.1"/>
    </source>
</evidence>
<feature type="transmembrane region" description="Helical" evidence="1">
    <location>
        <begin position="23"/>
        <end position="41"/>
    </location>
</feature>
<reference evidence="2 3" key="1">
    <citation type="submission" date="2018-02" db="EMBL/GenBank/DDBJ databases">
        <title>The genomes of Aspergillus section Nigri reveals drivers in fungal speciation.</title>
        <authorList>
            <consortium name="DOE Joint Genome Institute"/>
            <person name="Vesth T.C."/>
            <person name="Nybo J."/>
            <person name="Theobald S."/>
            <person name="Brandl J."/>
            <person name="Frisvad J.C."/>
            <person name="Nielsen K.F."/>
            <person name="Lyhne E.K."/>
            <person name="Kogle M.E."/>
            <person name="Kuo A."/>
            <person name="Riley R."/>
            <person name="Clum A."/>
            <person name="Nolan M."/>
            <person name="Lipzen A."/>
            <person name="Salamov A."/>
            <person name="Henrissat B."/>
            <person name="Wiebenga A."/>
            <person name="De vries R.P."/>
            <person name="Grigoriev I.V."/>
            <person name="Mortensen U.H."/>
            <person name="Andersen M.R."/>
            <person name="Baker S.E."/>
        </authorList>
    </citation>
    <scope>NUCLEOTIDE SEQUENCE [LARGE SCALE GENOMIC DNA]</scope>
    <source>
        <strain evidence="2 3">CBS 121057</strain>
    </source>
</reference>
<evidence type="ECO:0000256" key="1">
    <source>
        <dbReference type="SAM" id="Phobius"/>
    </source>
</evidence>
<proteinExistence type="predicted"/>
<dbReference type="AlphaFoldDB" id="A0A319DVC0"/>
<evidence type="ECO:0000313" key="3">
    <source>
        <dbReference type="Proteomes" id="UP000248423"/>
    </source>
</evidence>
<keyword evidence="1" id="KW-0812">Transmembrane</keyword>
<protein>
    <submittedName>
        <fullName evidence="2">Uncharacterized protein</fullName>
    </submittedName>
</protein>
<sequence>MIEATQYQKTCNSPVTGMSQSQLFTAVIATVCAVSLICCRLRTCEMTGEAQQELN</sequence>
<keyword evidence="1" id="KW-1133">Transmembrane helix</keyword>
<name>A0A319DVC0_ASPSB</name>
<dbReference type="EMBL" id="KZ826409">
    <property type="protein sequence ID" value="PYI01697.1"/>
    <property type="molecule type" value="Genomic_DNA"/>
</dbReference>
<gene>
    <name evidence="2" type="ORF">BO78DRAFT_401160</name>
</gene>
<keyword evidence="1" id="KW-0472">Membrane</keyword>
<dbReference type="Proteomes" id="UP000248423">
    <property type="component" value="Unassembled WGS sequence"/>
</dbReference>
<feature type="non-terminal residue" evidence="2">
    <location>
        <position position="1"/>
    </location>
</feature>
<organism evidence="2 3">
    <name type="scientific">Aspergillus sclerotiicarbonarius (strain CBS 121057 / IBT 28362)</name>
    <dbReference type="NCBI Taxonomy" id="1448318"/>
    <lineage>
        <taxon>Eukaryota</taxon>
        <taxon>Fungi</taxon>
        <taxon>Dikarya</taxon>
        <taxon>Ascomycota</taxon>
        <taxon>Pezizomycotina</taxon>
        <taxon>Eurotiomycetes</taxon>
        <taxon>Eurotiomycetidae</taxon>
        <taxon>Eurotiales</taxon>
        <taxon>Aspergillaceae</taxon>
        <taxon>Aspergillus</taxon>
        <taxon>Aspergillus subgen. Circumdati</taxon>
    </lineage>
</organism>
<dbReference type="VEuPathDB" id="FungiDB:BO78DRAFT_401160"/>